<feature type="region of interest" description="Disordered" evidence="6">
    <location>
        <begin position="2317"/>
        <end position="2434"/>
    </location>
</feature>
<keyword evidence="2 7" id="KW-0812">Transmembrane</keyword>
<gene>
    <name evidence="9" type="ORF">CTAYLR_003088</name>
</gene>
<dbReference type="InterPro" id="IPR002859">
    <property type="entry name" value="PKD/REJ-like"/>
</dbReference>
<feature type="compositionally biased region" description="Basic and acidic residues" evidence="6">
    <location>
        <begin position="2340"/>
        <end position="2358"/>
    </location>
</feature>
<evidence type="ECO:0000259" key="8">
    <source>
        <dbReference type="Pfam" id="PF02010"/>
    </source>
</evidence>
<evidence type="ECO:0000256" key="4">
    <source>
        <dbReference type="ARBA" id="ARBA00022989"/>
    </source>
</evidence>
<keyword evidence="4 7" id="KW-1133">Transmembrane helix</keyword>
<evidence type="ECO:0000256" key="2">
    <source>
        <dbReference type="ARBA" id="ARBA00022692"/>
    </source>
</evidence>
<evidence type="ECO:0000256" key="1">
    <source>
        <dbReference type="ARBA" id="ARBA00004370"/>
    </source>
</evidence>
<feature type="transmembrane region" description="Helical" evidence="7">
    <location>
        <begin position="2927"/>
        <end position="2949"/>
    </location>
</feature>
<dbReference type="PANTHER" id="PTHR46730:SF1">
    <property type="entry name" value="PLAT DOMAIN-CONTAINING PROTEIN"/>
    <property type="match status" value="1"/>
</dbReference>
<evidence type="ECO:0000313" key="10">
    <source>
        <dbReference type="Proteomes" id="UP001230188"/>
    </source>
</evidence>
<sequence length="2973" mass="318237">MTYVWAVTNYMGKNNVVAATVVERTNVGGDSQLMLFNSTELEALVLAGWTNVTVRVTVTNWLLQSATSDAYVVFLSSENVPSIEVVGGGSYSLSASEELAVHAQGSATACDGRDLKERGVDMAWDLAETTSLFRRRLDDGKYDSTSNDPRTFRLPSFALKPGGTYVLTVTATDSKTGVTNSAFTTIYVSQGDLVALIDGSDRAVSTASSVTVSAASSYDEDARGVAGEAAGLLFSWTCETDGGSCDGVDNDALAAAETITVTLNTAGVYVFIVALSDASSSRTATARVELTAEAAERPAVFLDLSQQQQQTVVAHTKTIIAATVTAPASAGGIINSTWSLASGELAGNSPLDLVTTTRVEQKRVRDAGQSFTHNLAIVANALVPGASYTFRLEAVVVGSDKFLPGFASISVMVSRLPSGGRVEVDPASGVALQTRFTLRALNWAADEPPLKYSFSAINEKSATSVLRKPTLDNVLTPVTLEAGNITVEVTAIDAAGSEGTAAVPVAVQPYSSSSSSSSSSDSADDIETLTNNLLDEALALNSYESVCQVVVASARLVTNDTTLLVTLVTALADSRSIEDTDSVSIAQSAAALAAPVATAVEVEVDLDLGLRALNLTLLYALDAATVGLGDSADQTIGNIVGIASNLLGTSLFEDSSSLAIDDTLIAALDALADAHMDKVTIDEVAAGTCSNFVCTAVQRISMDSVDEVTLDNMDAKVQLLPDDVDDVEEIFLNVSLFDFVKDPHGGLVVLGNVVRMIVTSASNERRRLEEAAVRTRLTIPRDNTTALLLGLAGGTTMTVECPRGFVGNATTTCPAGNVVSQECDGTLVVYNVTCAVDSTAACALWNGTQWDEAPHCSLAGATETAWLCDCDLAEDGDYGAIAVETAVASVLEVERSLAVPTQKPVLAPTATPGFPTMTPTEPSCDALRLRRKVPDPPVLAQAYFDTSGAGAVIKFDVQTNQAGMPSGVKFPCADLVDFPSVDEATCSWVESTELYSDVSNALELVPGETVELVEGKLKRECLPGVRCDCLQAASASTFDIEQPDPPLIPKATLEGQTTAAVCEGLRVSSRQSSGGGGRALSYSWDLRLSPPLDKNEINATEAVTAALARAADDLDMTSTELAAVVGAGVEMLYVSVTVRNFLGFEATSSAFPIEPTSETPPRLSIVGGLEQTTKRPATLSVKADAIATPCDSRPVSERGITYIWKLEESTDLVSTSSDPRVFKLPAYTLTPATTYTLAVTATDPGLNISVTTSTKITVQRSRVVAVIAGGASRVVPLNSQVVVSAAQSYDEDTQDASGLSFRWTCVNRATGSTTCEVALLAQLDTDTLTFDGAVLGPGEYVFAVNATSVADSRAGSTSARVSIVDDDPPKVSVAEVDARVSSNARVVAYASVEPSSLGAEIASWRDFTSIWALTETSATLEDGKSLETTARTAVVRSGSPATRQHDLVLPSGSLVAGASYSLELSAVLEGSKTQGYATVAFDVARPPSAGRVAASPPRGVALETRFDITTWNWASEDLPLVYSFKLVAAGVTSTLRGPTRELDLEGSTFPEGDPNVTVKAIAQDTLGGTGEATTSIRTTPTELRGEALSNLTTGLLNDAFALDSSEDVCQAVVASSAAAANDTTLLGTLVSSVSRVVDFQDADEDLVEQSAVALQSPSTSNPAALSSDSAAEALDVSHSLSSTSQDIGVTRTAAESLGSTLSSLLETSLFNDSDKNATAATTFGSAVDGILASQIIDKVAGETASTLNTVNLKTASQRISQNASDQGARSLELPDSDSYAGLPDSINGEDGADFDVSFSQSRINPYGGTPGGDDVTSNVYRFGLSQASSSSRRRRRNRRLDEGNVTTTTAMNSEVVELSIASGVNATSEEQQKELVGTNLTCECEFEGNKSFTCPDGTSISKKCDGMPGVYEVLCPRSKTVCSVWDGKAWSSESCRAIRGASGATTCKCSIPVGESNDYGTQSSLEASTAAYTSALSAVDPSKALFLFISLGALIILCGCLIVLGNKLDARDYHWRRRVAAQPATVTTDVDVQDDHSDEGTYRDDPGSIKSFREALSWHDVGLEHQVAEARAGDDDLNRLDRHPHVPVFFSRSTWRRYSLAVRYEHPFVSWYCVYSDTLPRATRSLLIGFEILMLMFALAVEQLLLYPDPGCSDKLSKADCHLPRAGFWRNHEKLCKWDNCKCELDLPDSSGSTDPLHYALLGVVLVFTLPLIKVFEFLFNTYLSAPPPPVISKYIFRYMPRLFTDSSSPFSLSYWRGRNSRGAPVAAEDEPHRLFKSKASSISPEDDDEAEDPREIAIVFEDERAAAALAEVKLQRKNESLPPLPPAEDEDVPIEPSAEDNKEKPDKTGGADDRFSADMKSGNADAAIGESRDAAAGVVAAEMNPPANEDELDAMQLSEEASPPADVDDDDADVVEEEEEEEEQQLNSDYEGGEAVISVNAEEDAQIEEAALKLAAKVASEERMLFSSSCGERTRASPSGPCELEGSDGRSELPSMFREHDMSTSILGEHMLQVCASESIMDNAKYAAVKSEYASYRRQLDVKLGFFRNSSLSVEQRVSKAVLRVFSKLRKSRELSLQRQSKTLAPVVVELVLLQLRELHELHHHLRQQGHDGKRAARLVKKLTAHVRARWNFATSFNGFVANVERILLRELKTAAKWQEELAALRVDVSDDNEYRQVVVEKLHEYERITRMTRAERLVFDACTERLEFSLDAPTAPPPLGPYVAAYAAVLATTTCMAYVLLAMGTSLGRKQSAVWLINLVISGILTYVIILPIEIFFFYVWVPDLIWDRLMSNIPGKRAKMPYRVQTPYALRFLLESQPHLQMMDADVTRRLVLGDHYDDAWRADNDCHVNELLAKIPAIYHFETWRPSLDTRLVIAIIGLFSSLPDDIQAVVFEEIFSFAPCVSVILASGVIKKFPRRFRSALVLILALLIILFGYASVEVARWLLRRAWVSVKRGSVSKKVRHHFFPFG</sequence>
<dbReference type="Pfam" id="PF02010">
    <property type="entry name" value="REJ"/>
    <property type="match status" value="2"/>
</dbReference>
<feature type="region of interest" description="Disordered" evidence="6">
    <location>
        <begin position="2263"/>
        <end position="2292"/>
    </location>
</feature>
<proteinExistence type="predicted"/>
<feature type="transmembrane region" description="Helical" evidence="7">
    <location>
        <begin position="2755"/>
        <end position="2784"/>
    </location>
</feature>
<feature type="transmembrane region" description="Helical" evidence="7">
    <location>
        <begin position="2893"/>
        <end position="2915"/>
    </location>
</feature>
<dbReference type="GO" id="GO:0005261">
    <property type="term" value="F:monoatomic cation channel activity"/>
    <property type="evidence" value="ECO:0007669"/>
    <property type="project" value="TreeGrafter"/>
</dbReference>
<feature type="transmembrane region" description="Helical" evidence="7">
    <location>
        <begin position="2126"/>
        <end position="2147"/>
    </location>
</feature>
<keyword evidence="3" id="KW-0677">Repeat</keyword>
<evidence type="ECO:0000256" key="6">
    <source>
        <dbReference type="SAM" id="MobiDB-lite"/>
    </source>
</evidence>
<feature type="transmembrane region" description="Helical" evidence="7">
    <location>
        <begin position="1984"/>
        <end position="2008"/>
    </location>
</feature>
<reference evidence="9" key="1">
    <citation type="submission" date="2023-01" db="EMBL/GenBank/DDBJ databases">
        <title>Metagenome sequencing of chrysophaentin producing Chrysophaeum taylorii.</title>
        <authorList>
            <person name="Davison J."/>
            <person name="Bewley C."/>
        </authorList>
    </citation>
    <scope>NUCLEOTIDE SEQUENCE</scope>
    <source>
        <strain evidence="9">NIES-1699</strain>
    </source>
</reference>
<feature type="region of interest" description="Disordered" evidence="6">
    <location>
        <begin position="2470"/>
        <end position="2494"/>
    </location>
</feature>
<evidence type="ECO:0000256" key="7">
    <source>
        <dbReference type="SAM" id="Phobius"/>
    </source>
</evidence>
<keyword evidence="10" id="KW-1185">Reference proteome</keyword>
<organism evidence="9 10">
    <name type="scientific">Chrysophaeum taylorii</name>
    <dbReference type="NCBI Taxonomy" id="2483200"/>
    <lineage>
        <taxon>Eukaryota</taxon>
        <taxon>Sar</taxon>
        <taxon>Stramenopiles</taxon>
        <taxon>Ochrophyta</taxon>
        <taxon>Pelagophyceae</taxon>
        <taxon>Pelagomonadales</taxon>
        <taxon>Pelagomonadaceae</taxon>
        <taxon>Chrysophaeum</taxon>
    </lineage>
</organism>
<feature type="region of interest" description="Disordered" evidence="6">
    <location>
        <begin position="1826"/>
        <end position="1845"/>
    </location>
</feature>
<evidence type="ECO:0000256" key="3">
    <source>
        <dbReference type="ARBA" id="ARBA00022737"/>
    </source>
</evidence>
<feature type="domain" description="PKD/REJ-like" evidence="8">
    <location>
        <begin position="1196"/>
        <end position="1612"/>
    </location>
</feature>
<dbReference type="EMBL" id="JAQMWT010000667">
    <property type="protein sequence ID" value="KAJ8598673.1"/>
    <property type="molecule type" value="Genomic_DNA"/>
</dbReference>
<feature type="compositionally biased region" description="Acidic residues" evidence="6">
    <location>
        <begin position="2407"/>
        <end position="2425"/>
    </location>
</feature>
<protein>
    <recommendedName>
        <fullName evidence="8">PKD/REJ-like domain-containing protein</fullName>
    </recommendedName>
</protein>
<evidence type="ECO:0000256" key="5">
    <source>
        <dbReference type="ARBA" id="ARBA00023136"/>
    </source>
</evidence>
<evidence type="ECO:0000313" key="9">
    <source>
        <dbReference type="EMBL" id="KAJ8598673.1"/>
    </source>
</evidence>
<keyword evidence="5 7" id="KW-0472">Membrane</keyword>
<dbReference type="PANTHER" id="PTHR46730">
    <property type="entry name" value="POLYCYSTIN-1"/>
    <property type="match status" value="1"/>
</dbReference>
<comment type="caution">
    <text evidence="9">The sequence shown here is derived from an EMBL/GenBank/DDBJ whole genome shotgun (WGS) entry which is preliminary data.</text>
</comment>
<dbReference type="GO" id="GO:0005886">
    <property type="term" value="C:plasma membrane"/>
    <property type="evidence" value="ECO:0007669"/>
    <property type="project" value="TreeGrafter"/>
</dbReference>
<name>A0AAD7U7S9_9STRA</name>
<dbReference type="Proteomes" id="UP001230188">
    <property type="component" value="Unassembled WGS sequence"/>
</dbReference>
<feature type="transmembrane region" description="Helical" evidence="7">
    <location>
        <begin position="2721"/>
        <end position="2743"/>
    </location>
</feature>
<feature type="region of interest" description="Disordered" evidence="6">
    <location>
        <begin position="1761"/>
        <end position="1818"/>
    </location>
</feature>
<dbReference type="GO" id="GO:0006816">
    <property type="term" value="P:calcium ion transport"/>
    <property type="evidence" value="ECO:0007669"/>
    <property type="project" value="TreeGrafter"/>
</dbReference>
<accession>A0AAD7U7S9</accession>
<feature type="domain" description="PKD/REJ-like" evidence="8">
    <location>
        <begin position="139"/>
        <end position="551"/>
    </location>
</feature>
<comment type="subcellular location">
    <subcellularLocation>
        <location evidence="1">Membrane</location>
    </subcellularLocation>
</comment>